<dbReference type="EMBL" id="JANPWB010000004">
    <property type="protein sequence ID" value="KAJ1192723.1"/>
    <property type="molecule type" value="Genomic_DNA"/>
</dbReference>
<dbReference type="Proteomes" id="UP001066276">
    <property type="component" value="Chromosome 2_2"/>
</dbReference>
<evidence type="ECO:0000256" key="1">
    <source>
        <dbReference type="SAM" id="MobiDB-lite"/>
    </source>
</evidence>
<feature type="region of interest" description="Disordered" evidence="1">
    <location>
        <begin position="145"/>
        <end position="164"/>
    </location>
</feature>
<evidence type="ECO:0000313" key="2">
    <source>
        <dbReference type="EMBL" id="KAJ1192723.1"/>
    </source>
</evidence>
<comment type="caution">
    <text evidence="2">The sequence shown here is derived from an EMBL/GenBank/DDBJ whole genome shotgun (WGS) entry which is preliminary data.</text>
</comment>
<dbReference type="AlphaFoldDB" id="A0AAV7UUD8"/>
<organism evidence="2 3">
    <name type="scientific">Pleurodeles waltl</name>
    <name type="common">Iberian ribbed newt</name>
    <dbReference type="NCBI Taxonomy" id="8319"/>
    <lineage>
        <taxon>Eukaryota</taxon>
        <taxon>Metazoa</taxon>
        <taxon>Chordata</taxon>
        <taxon>Craniata</taxon>
        <taxon>Vertebrata</taxon>
        <taxon>Euteleostomi</taxon>
        <taxon>Amphibia</taxon>
        <taxon>Batrachia</taxon>
        <taxon>Caudata</taxon>
        <taxon>Salamandroidea</taxon>
        <taxon>Salamandridae</taxon>
        <taxon>Pleurodelinae</taxon>
        <taxon>Pleurodeles</taxon>
    </lineage>
</organism>
<gene>
    <name evidence="2" type="ORF">NDU88_002029</name>
</gene>
<reference evidence="2" key="1">
    <citation type="journal article" date="2022" name="bioRxiv">
        <title>Sequencing and chromosome-scale assembly of the giantPleurodeles waltlgenome.</title>
        <authorList>
            <person name="Brown T."/>
            <person name="Elewa A."/>
            <person name="Iarovenko S."/>
            <person name="Subramanian E."/>
            <person name="Araus A.J."/>
            <person name="Petzold A."/>
            <person name="Susuki M."/>
            <person name="Suzuki K.-i.T."/>
            <person name="Hayashi T."/>
            <person name="Toyoda A."/>
            <person name="Oliveira C."/>
            <person name="Osipova E."/>
            <person name="Leigh N.D."/>
            <person name="Simon A."/>
            <person name="Yun M.H."/>
        </authorList>
    </citation>
    <scope>NUCLEOTIDE SEQUENCE</scope>
    <source>
        <strain evidence="2">20211129_DDA</strain>
        <tissue evidence="2">Liver</tissue>
    </source>
</reference>
<sequence length="288" mass="30552">MGARAKGARSPIERGVKQELRDAEERTLVGACKMVAPRFLSQSMPAFGEKRVGKPAMDVNPGSQVSKDVVIISDDEEELQEVSTRLVDPISGAGPAEAQPSTSQGAGAGWADLHEDLLDYEDEVEVPVTSKKWVVVTGEVPGVVQGGHVPAPRQEMSAGNLPRGEEGFVGSLRRHERWDNFGDSSRATVSNVMGGSKEIQNKVDASIQVIAVMEAEGKKVVSAGTDDGSLEKVESGEGGKSGALILVVTWRLRRRSGQGVRSVDCRTLLCSLDGQASCIAAFWEAIGA</sequence>
<accession>A0AAV7UUD8</accession>
<feature type="region of interest" description="Disordered" evidence="1">
    <location>
        <begin position="89"/>
        <end position="108"/>
    </location>
</feature>
<protein>
    <submittedName>
        <fullName evidence="2">Uncharacterized protein</fullName>
    </submittedName>
</protein>
<proteinExistence type="predicted"/>
<name>A0AAV7UUD8_PLEWA</name>
<keyword evidence="3" id="KW-1185">Reference proteome</keyword>
<evidence type="ECO:0000313" key="3">
    <source>
        <dbReference type="Proteomes" id="UP001066276"/>
    </source>
</evidence>